<reference evidence="3" key="1">
    <citation type="submission" date="2021-02" db="EMBL/GenBank/DDBJ databases">
        <authorList>
            <person name="Dougan E. K."/>
            <person name="Rhodes N."/>
            <person name="Thang M."/>
            <person name="Chan C."/>
        </authorList>
    </citation>
    <scope>NUCLEOTIDE SEQUENCE</scope>
</reference>
<feature type="compositionally biased region" description="Acidic residues" evidence="1">
    <location>
        <begin position="1164"/>
        <end position="1173"/>
    </location>
</feature>
<feature type="domain" description="Reverse transcriptase" evidence="2">
    <location>
        <begin position="646"/>
        <end position="926"/>
    </location>
</feature>
<feature type="region of interest" description="Disordered" evidence="1">
    <location>
        <begin position="1427"/>
        <end position="1518"/>
    </location>
</feature>
<keyword evidence="4" id="KW-1185">Reference proteome</keyword>
<evidence type="ECO:0000313" key="3">
    <source>
        <dbReference type="EMBL" id="CAE7240107.1"/>
    </source>
</evidence>
<feature type="region of interest" description="Disordered" evidence="1">
    <location>
        <begin position="1583"/>
        <end position="1616"/>
    </location>
</feature>
<comment type="caution">
    <text evidence="3">The sequence shown here is derived from an EMBL/GenBank/DDBJ whole genome shotgun (WGS) entry which is preliminary data.</text>
</comment>
<dbReference type="OrthoDB" id="414163at2759"/>
<feature type="region of interest" description="Disordered" evidence="1">
    <location>
        <begin position="1135"/>
        <end position="1185"/>
    </location>
</feature>
<dbReference type="InterPro" id="IPR000477">
    <property type="entry name" value="RT_dom"/>
</dbReference>
<feature type="compositionally biased region" description="Basic and acidic residues" evidence="1">
    <location>
        <begin position="1463"/>
        <end position="1480"/>
    </location>
</feature>
<evidence type="ECO:0000256" key="1">
    <source>
        <dbReference type="SAM" id="MobiDB-lite"/>
    </source>
</evidence>
<evidence type="ECO:0000259" key="2">
    <source>
        <dbReference type="PROSITE" id="PS50878"/>
    </source>
</evidence>
<feature type="compositionally biased region" description="Basic residues" evidence="1">
    <location>
        <begin position="259"/>
        <end position="270"/>
    </location>
</feature>
<dbReference type="PANTHER" id="PTHR34491">
    <property type="entry name" value="A-TYPE INCLUSION PROTEIN, PUTATIVE-RELATED"/>
    <property type="match status" value="1"/>
</dbReference>
<gene>
    <name evidence="3" type="ORF">SPIL2461_LOCUS4086</name>
</gene>
<evidence type="ECO:0000313" key="4">
    <source>
        <dbReference type="Proteomes" id="UP000649617"/>
    </source>
</evidence>
<organism evidence="3 4">
    <name type="scientific">Symbiodinium pilosum</name>
    <name type="common">Dinoflagellate</name>
    <dbReference type="NCBI Taxonomy" id="2952"/>
    <lineage>
        <taxon>Eukaryota</taxon>
        <taxon>Sar</taxon>
        <taxon>Alveolata</taxon>
        <taxon>Dinophyceae</taxon>
        <taxon>Suessiales</taxon>
        <taxon>Symbiodiniaceae</taxon>
        <taxon>Symbiodinium</taxon>
    </lineage>
</organism>
<dbReference type="Pfam" id="PF00078">
    <property type="entry name" value="RVT_1"/>
    <property type="match status" value="1"/>
</dbReference>
<proteinExistence type="predicted"/>
<protein>
    <recommendedName>
        <fullName evidence="2">Reverse transcriptase domain-containing protein</fullName>
    </recommendedName>
</protein>
<dbReference type="PROSITE" id="PS50878">
    <property type="entry name" value="RT_POL"/>
    <property type="match status" value="1"/>
</dbReference>
<feature type="region of interest" description="Disordered" evidence="1">
    <location>
        <begin position="830"/>
        <end position="851"/>
    </location>
</feature>
<dbReference type="EMBL" id="CAJNIZ010005236">
    <property type="protein sequence ID" value="CAE7240107.1"/>
    <property type="molecule type" value="Genomic_DNA"/>
</dbReference>
<sequence>MAERETDGMEALRRAAATAIEVDGEDLLNRPTVAANIDSPSKRTRWDMQTVPAPAPAAAEGSAGISLAQLTAALAPLTEGVTQMRQRMTDLESQMAAKVDKTLDIVQILDQRQREQGDKIQKVQDSLRDYAAREQTRDLTIQDVLKRIDLLEDNQMQRRAWKPARFDGEEDGGPRTPALVFGGWSLDLDEAGVLDKAKKAVADLALDIAEAFMPGKNRGFLIVPMTARLGEDRAKLQRTAISSVELVRKRRSPLEGQPRRRTRQMSKSKRAVLEGADKNSRSLVIRADYKSGSLWLDDRKVAGLGKPPDGLGAATSSYGWLDVAAIAGATGETKEKAETRWKDLVGHTRIRRDVQILTWNVGGMPMERLDLGIGAAEIVALQEISCPEGITELIHGRGEDRWRIVAGKRKEEWRGRMIAVRATLGKIVQKEAESQDMRAPEQQIDTPTYYPYNRLHQPRRLDYIFLAGIEEGSPGRVHGLRHLVSSDHDAVTAGTTVPQQGVSGQMFQPRKLHGARQLKREEAVRQVMQEGRQWKGDNLKNLQQAAQHITEPKRNPFKYVESKEIKQIRKRAMQLKHTPEARNLWKQLWKKKKARKAEWERELLQEALRNNWHALQAVKRARKPKLWAGALTAEEGWQSGARGAESYYEPGRLPEAVKESVTVLLPKEPQPKEWSATRPITLSTSFLKWQSQLVLGRAAEHVLSGSPWQYAQPGMQPAELILCLRKAVRTCREWALPLRLIKIDVSKAFDTVSQVQLASMVEQKVGVHGARPWEARLWIDMLASSSINVALDNEVQQVEQSNGVRQGAPDSPVLFAAMIRQVLNEVLSPPARSANPTLPRPDETATNGTEAGGGFQDDIYLWSHDRGFLQHKLNVMVRSLGERNLRVNATKTKYVHTVEGKQTVKVGEKEVTGDKDGTVTVLGAPVALAGEVVQVLAEVARRARGAFATRKKLLTGAGSLDHKLLAHTRYVSTSALWAIGAAHPHDALLKGKADGLRRPHRFNAMMEMEKMVEKIAKPWRKEALDRTRWKSLEAEFARRFDPPWSSGKQPSIENLEPTHFANPEEEEKEMTVVRAMAMQCAVWTLLLMSGWARSQVMGWQGAAGYQDEEELDHVTFMESAPWRVARRWATPAAGASTMPTRVTHGARSFPTSSRDGVARPVEEGREEETEPAEDGAQQQEASFLTEEDVERLENLPPTPTQQECRLLWAGLLEVQDEEATREDTARALADPNNAMPARISLEAVTEEIERVMQSRQVRTGVKRPREEEGAEAEEEEVLLEDDAEIDPRHEEAALMQTSRQLKAERPTAKEEAWRSLTRTEKTRLALAVKTLLEFQISAEPSLTVLAFVEAPAMCGCDGEGEDDDDLSVHWQHVPEAIAADAWPDLAPPNRNAILDAILNALPTRRVQQQAARVAQIYGQIGHVETPQTLATARPRTPLDPGTDQAHNDDQGHAEQMSPSPGQTEKETRGARQREAEEQERPRKRQVQSARKPRLTAKSIRELSQIPRQSSDRAVEPDPERTIEAYRLWIPQAATSTEYNMTTQDEEQTEWWQRQRLENEYHRQVEEAEAAYYADLQSEIEITEAEEEYARAQQQQAEGRTQPDDEDDETDSLGWPH</sequence>
<feature type="compositionally biased region" description="Basic and acidic residues" evidence="1">
    <location>
        <begin position="1509"/>
        <end position="1518"/>
    </location>
</feature>
<feature type="region of interest" description="Disordered" evidence="1">
    <location>
        <begin position="250"/>
        <end position="272"/>
    </location>
</feature>
<feature type="compositionally biased region" description="Basic residues" evidence="1">
    <location>
        <begin position="1481"/>
        <end position="1494"/>
    </location>
</feature>
<dbReference type="PANTHER" id="PTHR34491:SF156">
    <property type="entry name" value="KINESIN MOTOR DOMAIN-CONTAINING PROTEIN"/>
    <property type="match status" value="1"/>
</dbReference>
<dbReference type="Proteomes" id="UP000649617">
    <property type="component" value="Unassembled WGS sequence"/>
</dbReference>
<name>A0A812L4P4_SYMPI</name>
<accession>A0A812L4P4</accession>